<proteinExistence type="predicted"/>
<keyword evidence="2" id="KW-1133">Transmembrane helix</keyword>
<comment type="caution">
    <text evidence="4">The sequence shown here is derived from an EMBL/GenBank/DDBJ whole genome shotgun (WGS) entry which is preliminary data.</text>
</comment>
<keyword evidence="2" id="KW-0472">Membrane</keyword>
<dbReference type="SUPFAM" id="SSF57783">
    <property type="entry name" value="Zinc beta-ribbon"/>
    <property type="match status" value="1"/>
</dbReference>
<feature type="transmembrane region" description="Helical" evidence="2">
    <location>
        <begin position="12"/>
        <end position="37"/>
    </location>
</feature>
<evidence type="ECO:0000313" key="4">
    <source>
        <dbReference type="EMBL" id="MDZ5711384.1"/>
    </source>
</evidence>
<evidence type="ECO:0000259" key="3">
    <source>
        <dbReference type="PROSITE" id="PS50965"/>
    </source>
</evidence>
<dbReference type="Pfam" id="PF08378">
    <property type="entry name" value="NERD"/>
    <property type="match status" value="1"/>
</dbReference>
<organism evidence="4 5">
    <name type="scientific">Jeotgalibacillus haloalkalitolerans</name>
    <dbReference type="NCBI Taxonomy" id="3104292"/>
    <lineage>
        <taxon>Bacteria</taxon>
        <taxon>Bacillati</taxon>
        <taxon>Bacillota</taxon>
        <taxon>Bacilli</taxon>
        <taxon>Bacillales</taxon>
        <taxon>Caryophanaceae</taxon>
        <taxon>Jeotgalibacillus</taxon>
    </lineage>
</organism>
<reference evidence="4 5" key="1">
    <citation type="submission" date="2023-12" db="EMBL/GenBank/DDBJ databases">
        <title>Jeotgalibacillus haloalkaliphilus sp. nov., a novel salt-tolerant bacteria, isolated from the estuary of the Fenhe River into the Yellow River.</title>
        <authorList>
            <person name="Li Y."/>
        </authorList>
    </citation>
    <scope>NUCLEOTIDE SEQUENCE [LARGE SCALE GENOMIC DNA]</scope>
    <source>
        <strain evidence="4 5">HH7-29</strain>
    </source>
</reference>
<dbReference type="Pfam" id="PF01396">
    <property type="entry name" value="Zn_ribbon_Top1"/>
    <property type="match status" value="1"/>
</dbReference>
<name>A0ABU5KJE9_9BACL</name>
<sequence length="278" mass="32364">MKKIIIITMIVLLALPFLFVFAPWIFTAAMLIGIFFLRTNFPQIKGAAGEWMVNQRLSKLGPEYRTFHDLYVPKADGGTTQVDHIVTSPYGIFVIETKHYDGWIFGSEKQKYWTQTIYKRKEKLYNPIWQNYGHIKAIKHYIDQEKSNHIHSIIAFSQNSTFKFKEEFQSARVIQFPQLLEVIQEHKLAVIDENDLKRINAAFKQLILTDRKQKRHVKKQHVDDIKNPHNTKTQKIKHAPEKPGCPKCGAELSIKRGKHGSFYACTTYPACRFTKRVG</sequence>
<feature type="domain" description="NERD" evidence="3">
    <location>
        <begin position="45"/>
        <end position="161"/>
    </location>
</feature>
<dbReference type="Gene3D" id="3.30.65.10">
    <property type="entry name" value="Bacterial Topoisomerase I, domain 1"/>
    <property type="match status" value="1"/>
</dbReference>
<feature type="region of interest" description="Disordered" evidence="1">
    <location>
        <begin position="218"/>
        <end position="241"/>
    </location>
</feature>
<keyword evidence="2" id="KW-0812">Transmembrane</keyword>
<protein>
    <submittedName>
        <fullName evidence="4">NERD domain-containing protein</fullName>
    </submittedName>
</protein>
<keyword evidence="5" id="KW-1185">Reference proteome</keyword>
<dbReference type="InterPro" id="IPR013498">
    <property type="entry name" value="Topo_IA_Znf"/>
</dbReference>
<evidence type="ECO:0000256" key="1">
    <source>
        <dbReference type="SAM" id="MobiDB-lite"/>
    </source>
</evidence>
<dbReference type="RefSeq" id="WP_322420390.1">
    <property type="nucleotide sequence ID" value="NZ_JAXQNN010000001.1"/>
</dbReference>
<evidence type="ECO:0000256" key="2">
    <source>
        <dbReference type="SAM" id="Phobius"/>
    </source>
</evidence>
<accession>A0ABU5KJE9</accession>
<evidence type="ECO:0000313" key="5">
    <source>
        <dbReference type="Proteomes" id="UP001292084"/>
    </source>
</evidence>
<dbReference type="EMBL" id="JAXQNN010000001">
    <property type="protein sequence ID" value="MDZ5711384.1"/>
    <property type="molecule type" value="Genomic_DNA"/>
</dbReference>
<dbReference type="InterPro" id="IPR011528">
    <property type="entry name" value="NERD"/>
</dbReference>
<gene>
    <name evidence="4" type="ORF">UFB30_04070</name>
</gene>
<dbReference type="Proteomes" id="UP001292084">
    <property type="component" value="Unassembled WGS sequence"/>
</dbReference>
<dbReference type="PROSITE" id="PS50965">
    <property type="entry name" value="NERD"/>
    <property type="match status" value="1"/>
</dbReference>